<reference evidence="1" key="2">
    <citation type="submission" date="2013-04" db="UniProtKB">
        <authorList>
            <consortium name="EnsemblPlants"/>
        </authorList>
    </citation>
    <scope>IDENTIFICATION</scope>
</reference>
<dbReference type="EnsemblPlants" id="OB07G27880.1">
    <property type="protein sequence ID" value="OB07G27880.1"/>
    <property type="gene ID" value="OB07G27880"/>
</dbReference>
<dbReference type="Gramene" id="OB07G27880.1">
    <property type="protein sequence ID" value="OB07G27880.1"/>
    <property type="gene ID" value="OB07G27880"/>
</dbReference>
<accession>J3MN06</accession>
<evidence type="ECO:0000313" key="1">
    <source>
        <dbReference type="EnsemblPlants" id="OB07G27880.1"/>
    </source>
</evidence>
<dbReference type="HOGENOM" id="CLU_3127537_0_0_1"/>
<name>J3MN06_ORYBR</name>
<reference evidence="1" key="1">
    <citation type="journal article" date="2013" name="Nat. Commun.">
        <title>Whole-genome sequencing of Oryza brachyantha reveals mechanisms underlying Oryza genome evolution.</title>
        <authorList>
            <person name="Chen J."/>
            <person name="Huang Q."/>
            <person name="Gao D."/>
            <person name="Wang J."/>
            <person name="Lang Y."/>
            <person name="Liu T."/>
            <person name="Li B."/>
            <person name="Bai Z."/>
            <person name="Luis Goicoechea J."/>
            <person name="Liang C."/>
            <person name="Chen C."/>
            <person name="Zhang W."/>
            <person name="Sun S."/>
            <person name="Liao Y."/>
            <person name="Zhang X."/>
            <person name="Yang L."/>
            <person name="Song C."/>
            <person name="Wang M."/>
            <person name="Shi J."/>
            <person name="Liu G."/>
            <person name="Liu J."/>
            <person name="Zhou H."/>
            <person name="Zhou W."/>
            <person name="Yu Q."/>
            <person name="An N."/>
            <person name="Chen Y."/>
            <person name="Cai Q."/>
            <person name="Wang B."/>
            <person name="Liu B."/>
            <person name="Min J."/>
            <person name="Huang Y."/>
            <person name="Wu H."/>
            <person name="Li Z."/>
            <person name="Zhang Y."/>
            <person name="Yin Y."/>
            <person name="Song W."/>
            <person name="Jiang J."/>
            <person name="Jackson S.A."/>
            <person name="Wing R.A."/>
            <person name="Wang J."/>
            <person name="Chen M."/>
        </authorList>
    </citation>
    <scope>NUCLEOTIDE SEQUENCE [LARGE SCALE GENOMIC DNA]</scope>
    <source>
        <strain evidence="1">cv. IRGC 101232</strain>
    </source>
</reference>
<dbReference type="Proteomes" id="UP000006038">
    <property type="component" value="Chromosome 7"/>
</dbReference>
<dbReference type="AlphaFoldDB" id="J3MN06"/>
<protein>
    <submittedName>
        <fullName evidence="1">Uncharacterized protein</fullName>
    </submittedName>
</protein>
<organism evidence="1">
    <name type="scientific">Oryza brachyantha</name>
    <name type="common">malo sina</name>
    <dbReference type="NCBI Taxonomy" id="4533"/>
    <lineage>
        <taxon>Eukaryota</taxon>
        <taxon>Viridiplantae</taxon>
        <taxon>Streptophyta</taxon>
        <taxon>Embryophyta</taxon>
        <taxon>Tracheophyta</taxon>
        <taxon>Spermatophyta</taxon>
        <taxon>Magnoliopsida</taxon>
        <taxon>Liliopsida</taxon>
        <taxon>Poales</taxon>
        <taxon>Poaceae</taxon>
        <taxon>BOP clade</taxon>
        <taxon>Oryzoideae</taxon>
        <taxon>Oryzeae</taxon>
        <taxon>Oryzinae</taxon>
        <taxon>Oryza</taxon>
    </lineage>
</organism>
<sequence>MYCKSATTTSMDAARTKSLIIASEACPLCRARLSVLVAHMPRHWDKNGRK</sequence>
<evidence type="ECO:0000313" key="2">
    <source>
        <dbReference type="Proteomes" id="UP000006038"/>
    </source>
</evidence>
<proteinExistence type="predicted"/>
<keyword evidence="2" id="KW-1185">Reference proteome</keyword>